<name>A0A7K3NL91_9BACT</name>
<evidence type="ECO:0000256" key="1">
    <source>
        <dbReference type="ARBA" id="ARBA00022490"/>
    </source>
</evidence>
<feature type="domain" description="FdhE central" evidence="2">
    <location>
        <begin position="183"/>
        <end position="218"/>
    </location>
</feature>
<evidence type="ECO:0000259" key="3">
    <source>
        <dbReference type="Pfam" id="PF24860"/>
    </source>
</evidence>
<dbReference type="PANTHER" id="PTHR37689:SF1">
    <property type="entry name" value="PROTEIN FDHE"/>
    <property type="match status" value="1"/>
</dbReference>
<keyword evidence="5" id="KW-1185">Reference proteome</keyword>
<proteinExistence type="predicted"/>
<dbReference type="EMBL" id="JAAGRQ010000032">
    <property type="protein sequence ID" value="NDY56960.1"/>
    <property type="molecule type" value="Genomic_DNA"/>
</dbReference>
<dbReference type="InterPro" id="IPR024064">
    <property type="entry name" value="FdhE-like_sf"/>
</dbReference>
<dbReference type="GO" id="GO:0008199">
    <property type="term" value="F:ferric iron binding"/>
    <property type="evidence" value="ECO:0007669"/>
    <property type="project" value="TreeGrafter"/>
</dbReference>
<dbReference type="CDD" id="cd16341">
    <property type="entry name" value="FdhE"/>
    <property type="match status" value="1"/>
</dbReference>
<dbReference type="SUPFAM" id="SSF144020">
    <property type="entry name" value="FdhE-like"/>
    <property type="match status" value="1"/>
</dbReference>
<keyword evidence="1" id="KW-0963">Cytoplasm</keyword>
<evidence type="ECO:0000313" key="5">
    <source>
        <dbReference type="Proteomes" id="UP000469724"/>
    </source>
</evidence>
<dbReference type="Pfam" id="PF24860">
    <property type="entry name" value="FdhE_C"/>
    <property type="match status" value="1"/>
</dbReference>
<dbReference type="InterPro" id="IPR056797">
    <property type="entry name" value="FdhE_central"/>
</dbReference>
<comment type="caution">
    <text evidence="4">The sequence shown here is derived from an EMBL/GenBank/DDBJ whole genome shotgun (WGS) entry which is preliminary data.</text>
</comment>
<organism evidence="4 5">
    <name type="scientific">Desulfolutivibrio sulfodismutans</name>
    <dbReference type="NCBI Taxonomy" id="63561"/>
    <lineage>
        <taxon>Bacteria</taxon>
        <taxon>Pseudomonadati</taxon>
        <taxon>Thermodesulfobacteriota</taxon>
        <taxon>Desulfovibrionia</taxon>
        <taxon>Desulfovibrionales</taxon>
        <taxon>Desulfovibrionaceae</taxon>
        <taxon>Desulfolutivibrio</taxon>
    </lineage>
</organism>
<evidence type="ECO:0000313" key="4">
    <source>
        <dbReference type="EMBL" id="NDY56960.1"/>
    </source>
</evidence>
<gene>
    <name evidence="4" type="ORF">G3N56_09425</name>
</gene>
<dbReference type="RefSeq" id="WP_163302007.1">
    <property type="nucleotide sequence ID" value="NZ_JAAGRQ010000032.1"/>
</dbReference>
<dbReference type="GO" id="GO:0051604">
    <property type="term" value="P:protein maturation"/>
    <property type="evidence" value="ECO:0007669"/>
    <property type="project" value="TreeGrafter"/>
</dbReference>
<dbReference type="InterPro" id="IPR006452">
    <property type="entry name" value="Formate_DH_accessory"/>
</dbReference>
<sequence>MNPDLEREKTLISKKSAALAKKNYFPAPLLALVSATLELQMMAKGRILESGGAREMADMPLDVEKALRGACLFPREHFNPDRVLAMELFTSLADWIRRSDSPLGTAILRIDAALADGGFDPRAAMDAHIAGDETFFQALEILTPDAPRLAAFLVQAALAPGLEVIGSAIYSRFPTDRSWTHGHCPVCGSPPLHGRFVGKEGARHLTCSFCHVEYRARRLVCPFCGEDDAKKLDYFTTEDEPGFRVETCATCRRYIKTTDFREFDRISYPLLDDLESLTLDMAVQKMGFTRPVLSAWGF</sequence>
<accession>A0A7K3NL91</accession>
<protein>
    <submittedName>
        <fullName evidence="4">Formate dehydrogenase accessory protein FdhE</fullName>
    </submittedName>
</protein>
<dbReference type="InterPro" id="IPR056796">
    <property type="entry name" value="FdhE_C"/>
</dbReference>
<dbReference type="AlphaFoldDB" id="A0A7K3NL91"/>
<dbReference type="PANTHER" id="PTHR37689">
    <property type="entry name" value="PROTEIN FDHE"/>
    <property type="match status" value="1"/>
</dbReference>
<dbReference type="Pfam" id="PF24859">
    <property type="entry name" value="FdhE_central"/>
    <property type="match status" value="1"/>
</dbReference>
<feature type="domain" description="FdhE C-terminal" evidence="3">
    <location>
        <begin position="221"/>
        <end position="291"/>
    </location>
</feature>
<dbReference type="Gene3D" id="3.90.1670.10">
    <property type="entry name" value="FdhE-like domain"/>
    <property type="match status" value="1"/>
</dbReference>
<evidence type="ECO:0000259" key="2">
    <source>
        <dbReference type="Pfam" id="PF24859"/>
    </source>
</evidence>
<dbReference type="GO" id="GO:0005829">
    <property type="term" value="C:cytosol"/>
    <property type="evidence" value="ECO:0007669"/>
    <property type="project" value="TreeGrafter"/>
</dbReference>
<dbReference type="Proteomes" id="UP000469724">
    <property type="component" value="Unassembled WGS sequence"/>
</dbReference>
<reference evidence="4 5" key="1">
    <citation type="submission" date="2020-02" db="EMBL/GenBank/DDBJ databases">
        <title>Comparative genomics of sulfur disproportionating microorganisms.</title>
        <authorList>
            <person name="Ward L.M."/>
            <person name="Bertran E."/>
            <person name="Johnston D.T."/>
        </authorList>
    </citation>
    <scope>NUCLEOTIDE SEQUENCE [LARGE SCALE GENOMIC DNA]</scope>
    <source>
        <strain evidence="4 5">DSM 3696</strain>
    </source>
</reference>